<dbReference type="InterPro" id="IPR037523">
    <property type="entry name" value="VOC_core"/>
</dbReference>
<dbReference type="OrthoDB" id="9798201at2"/>
<dbReference type="InterPro" id="IPR029068">
    <property type="entry name" value="Glyas_Bleomycin-R_OHBP_Dase"/>
</dbReference>
<dbReference type="Pfam" id="PF00903">
    <property type="entry name" value="Glyoxalase"/>
    <property type="match status" value="1"/>
</dbReference>
<gene>
    <name evidence="2" type="ordered locus">MODMU_2868</name>
</gene>
<evidence type="ECO:0000313" key="2">
    <source>
        <dbReference type="EMBL" id="CCH88297.1"/>
    </source>
</evidence>
<dbReference type="HOGENOM" id="CLU_046006_18_5_11"/>
<dbReference type="PROSITE" id="PS51819">
    <property type="entry name" value="VOC"/>
    <property type="match status" value="1"/>
</dbReference>
<dbReference type="PATRIC" id="fig|477641.3.peg.2723"/>
<evidence type="ECO:0000313" key="3">
    <source>
        <dbReference type="Proteomes" id="UP000006461"/>
    </source>
</evidence>
<name>I4EY34_MODI5</name>
<sequence length="137" mass="14825">MTQTPATLVSIRIITDDVARLAAFYERVTGHPVAWSTPDFAELRTPAGTLALGSTRTVALFGAGSARPADNRSVIVEFLVDDVDAAYDRISQVPTEFVGEPTTMPWGNRSLLLRDPDGNLVNLFTPVTPDARARLGR</sequence>
<dbReference type="PANTHER" id="PTHR33993:SF14">
    <property type="entry name" value="GB|AAF24581.1"/>
    <property type="match status" value="1"/>
</dbReference>
<dbReference type="Gene3D" id="3.10.180.10">
    <property type="entry name" value="2,3-Dihydroxybiphenyl 1,2-Dioxygenase, domain 1"/>
    <property type="match status" value="1"/>
</dbReference>
<dbReference type="eggNOG" id="COG0346">
    <property type="taxonomic scope" value="Bacteria"/>
</dbReference>
<accession>I4EY34</accession>
<dbReference type="Proteomes" id="UP000006461">
    <property type="component" value="Chromosome"/>
</dbReference>
<evidence type="ECO:0000259" key="1">
    <source>
        <dbReference type="PROSITE" id="PS51819"/>
    </source>
</evidence>
<reference evidence="2 3" key="1">
    <citation type="journal article" date="2012" name="J. Bacteriol.">
        <title>Genome Sequence of Radiation-Resistant Modestobacter marinus Strain BC501, a Representative Actinobacterium That Thrives on Calcareous Stone Surfaces.</title>
        <authorList>
            <person name="Normand P."/>
            <person name="Gury J."/>
            <person name="Pujic P."/>
            <person name="Chouaia B."/>
            <person name="Crotti E."/>
            <person name="Brusetti L."/>
            <person name="Daffonchio D."/>
            <person name="Vacherie B."/>
            <person name="Barbe V."/>
            <person name="Medigue C."/>
            <person name="Calteau A."/>
            <person name="Ghodhbane-Gtari F."/>
            <person name="Essoussi I."/>
            <person name="Nouioui I."/>
            <person name="Abbassi-Ghozzi I."/>
            <person name="Gtari M."/>
        </authorList>
    </citation>
    <scope>NUCLEOTIDE SEQUENCE [LARGE SCALE GENOMIC DNA]</scope>
    <source>
        <strain evidence="3">BC 501</strain>
    </source>
</reference>
<dbReference type="OMA" id="TMPWGNR"/>
<dbReference type="SUPFAM" id="SSF54593">
    <property type="entry name" value="Glyoxalase/Bleomycin resistance protein/Dihydroxybiphenyl dioxygenase"/>
    <property type="match status" value="1"/>
</dbReference>
<proteinExistence type="predicted"/>
<keyword evidence="3" id="KW-1185">Reference proteome</keyword>
<feature type="domain" description="VOC" evidence="1">
    <location>
        <begin position="7"/>
        <end position="126"/>
    </location>
</feature>
<dbReference type="InterPro" id="IPR052164">
    <property type="entry name" value="Anthracycline_SecMetBiosynth"/>
</dbReference>
<dbReference type="InterPro" id="IPR004360">
    <property type="entry name" value="Glyas_Fos-R_dOase_dom"/>
</dbReference>
<dbReference type="EMBL" id="FO203431">
    <property type="protein sequence ID" value="CCH88297.1"/>
    <property type="molecule type" value="Genomic_DNA"/>
</dbReference>
<protein>
    <recommendedName>
        <fullName evidence="1">VOC domain-containing protein</fullName>
    </recommendedName>
</protein>
<dbReference type="PANTHER" id="PTHR33993">
    <property type="entry name" value="GLYOXALASE-RELATED"/>
    <property type="match status" value="1"/>
</dbReference>
<organism evidence="2 3">
    <name type="scientific">Modestobacter italicus (strain DSM 44449 / CECT 9708 / BC 501)</name>
    <dbReference type="NCBI Taxonomy" id="2732864"/>
    <lineage>
        <taxon>Bacteria</taxon>
        <taxon>Bacillati</taxon>
        <taxon>Actinomycetota</taxon>
        <taxon>Actinomycetes</taxon>
        <taxon>Geodermatophilales</taxon>
        <taxon>Geodermatophilaceae</taxon>
        <taxon>Modestobacter</taxon>
    </lineage>
</organism>
<dbReference type="KEGG" id="mmar:MODMU_2868"/>
<dbReference type="STRING" id="477641.MODMU_2868"/>
<dbReference type="AlphaFoldDB" id="I4EY34"/>